<evidence type="ECO:0000313" key="3">
    <source>
        <dbReference type="Proteomes" id="UP001500618"/>
    </source>
</evidence>
<dbReference type="PANTHER" id="PTHR34310">
    <property type="entry name" value="DUF427 DOMAIN PROTEIN (AFU_ORTHOLOGUE AFUA_3G02220)"/>
    <property type="match status" value="1"/>
</dbReference>
<dbReference type="PANTHER" id="PTHR34310:SF9">
    <property type="entry name" value="BLR5716 PROTEIN"/>
    <property type="match status" value="1"/>
</dbReference>
<dbReference type="RefSeq" id="WP_344312210.1">
    <property type="nucleotide sequence ID" value="NZ_BAAANY010000017.1"/>
</dbReference>
<protein>
    <submittedName>
        <fullName evidence="2">DUF427 domain-containing protein</fullName>
    </submittedName>
</protein>
<keyword evidence="3" id="KW-1185">Reference proteome</keyword>
<proteinExistence type="predicted"/>
<dbReference type="InterPro" id="IPR007361">
    <property type="entry name" value="DUF427"/>
</dbReference>
<organism evidence="2 3">
    <name type="scientific">Fodinicola feengrottensis</name>
    <dbReference type="NCBI Taxonomy" id="435914"/>
    <lineage>
        <taxon>Bacteria</taxon>
        <taxon>Bacillati</taxon>
        <taxon>Actinomycetota</taxon>
        <taxon>Actinomycetes</taxon>
        <taxon>Mycobacteriales</taxon>
        <taxon>Fodinicola</taxon>
    </lineage>
</organism>
<feature type="domain" description="DUF427" evidence="1">
    <location>
        <begin position="163"/>
        <end position="251"/>
    </location>
</feature>
<accession>A0ABN2HLB7</accession>
<dbReference type="Pfam" id="PF04248">
    <property type="entry name" value="NTP_transf_9"/>
    <property type="match status" value="2"/>
</dbReference>
<dbReference type="InterPro" id="IPR038694">
    <property type="entry name" value="DUF427_sf"/>
</dbReference>
<gene>
    <name evidence="2" type="ORF">GCM10009765_43830</name>
</gene>
<dbReference type="EMBL" id="BAAANY010000017">
    <property type="protein sequence ID" value="GAA1689734.1"/>
    <property type="molecule type" value="Genomic_DNA"/>
</dbReference>
<evidence type="ECO:0000313" key="2">
    <source>
        <dbReference type="EMBL" id="GAA1689734.1"/>
    </source>
</evidence>
<feature type="domain" description="DUF427" evidence="1">
    <location>
        <begin position="37"/>
        <end position="126"/>
    </location>
</feature>
<name>A0ABN2HLB7_9ACTN</name>
<reference evidence="2 3" key="1">
    <citation type="journal article" date="2019" name="Int. J. Syst. Evol. Microbiol.">
        <title>The Global Catalogue of Microorganisms (GCM) 10K type strain sequencing project: providing services to taxonomists for standard genome sequencing and annotation.</title>
        <authorList>
            <consortium name="The Broad Institute Genomics Platform"/>
            <consortium name="The Broad Institute Genome Sequencing Center for Infectious Disease"/>
            <person name="Wu L."/>
            <person name="Ma J."/>
        </authorList>
    </citation>
    <scope>NUCLEOTIDE SEQUENCE [LARGE SCALE GENOMIC DNA]</scope>
    <source>
        <strain evidence="2 3">JCM 14718</strain>
    </source>
</reference>
<dbReference type="Gene3D" id="2.170.150.40">
    <property type="entry name" value="Domain of unknown function (DUF427)"/>
    <property type="match status" value="2"/>
</dbReference>
<sequence>MSLTIAHGPLAWNPSASNYQLDGPENRLFGHPFPRRVRALFAGLVVVDSIAAKLLHESERLPQLFIPRTDIRADLLRSSPRREHDPFKGDAGFESVKVGDRVAEDAVWSYRRLNEQVGWLSGHVGVSWSAMDSWFDEDEEVFGEIRDPYHRVDIRHTSRHVCVTAAGVEIAETRRALLVSETGLPNRFYIPADDVRSDILRPSATHTICPYKGTASYRTLQLSDKVVEDAAWFYDDPLPETRQIAGYLCFLGDEMRTSVDGAVIDS</sequence>
<dbReference type="Proteomes" id="UP001500618">
    <property type="component" value="Unassembled WGS sequence"/>
</dbReference>
<evidence type="ECO:0000259" key="1">
    <source>
        <dbReference type="Pfam" id="PF04248"/>
    </source>
</evidence>
<comment type="caution">
    <text evidence="2">The sequence shown here is derived from an EMBL/GenBank/DDBJ whole genome shotgun (WGS) entry which is preliminary data.</text>
</comment>